<dbReference type="Pfam" id="PF01549">
    <property type="entry name" value="ShK"/>
    <property type="match status" value="2"/>
</dbReference>
<dbReference type="SMART" id="SM00254">
    <property type="entry name" value="ShKT"/>
    <property type="match status" value="2"/>
</dbReference>
<evidence type="ECO:0000256" key="1">
    <source>
        <dbReference type="PROSITE-ProRule" id="PRU01005"/>
    </source>
</evidence>
<feature type="signal peptide" evidence="2">
    <location>
        <begin position="1"/>
        <end position="25"/>
    </location>
</feature>
<proteinExistence type="predicted"/>
<evidence type="ECO:0000256" key="2">
    <source>
        <dbReference type="SAM" id="SignalP"/>
    </source>
</evidence>
<dbReference type="PROSITE" id="PS51670">
    <property type="entry name" value="SHKT"/>
    <property type="match status" value="2"/>
</dbReference>
<dbReference type="InterPro" id="IPR003582">
    <property type="entry name" value="ShKT_dom"/>
</dbReference>
<dbReference type="PANTHER" id="PTHR21724:SF109">
    <property type="entry name" value="SHKT DOMAIN-CONTAINING PROTEIN"/>
    <property type="match status" value="1"/>
</dbReference>
<feature type="domain" description="ShKT" evidence="3">
    <location>
        <begin position="101"/>
        <end position="138"/>
    </location>
</feature>
<evidence type="ECO:0000313" key="5">
    <source>
        <dbReference type="Proteomes" id="UP001303046"/>
    </source>
</evidence>
<dbReference type="Proteomes" id="UP001303046">
    <property type="component" value="Unassembled WGS sequence"/>
</dbReference>
<reference evidence="4 5" key="1">
    <citation type="submission" date="2023-08" db="EMBL/GenBank/DDBJ databases">
        <title>A Necator americanus chromosomal reference genome.</title>
        <authorList>
            <person name="Ilik V."/>
            <person name="Petrzelkova K.J."/>
            <person name="Pardy F."/>
            <person name="Fuh T."/>
            <person name="Niatou-Singa F.S."/>
            <person name="Gouil Q."/>
            <person name="Baker L."/>
            <person name="Ritchie M.E."/>
            <person name="Jex A.R."/>
            <person name="Gazzola D."/>
            <person name="Li H."/>
            <person name="Toshio Fujiwara R."/>
            <person name="Zhan B."/>
            <person name="Aroian R.V."/>
            <person name="Pafco B."/>
            <person name="Schwarz E.M."/>
        </authorList>
    </citation>
    <scope>NUCLEOTIDE SEQUENCE [LARGE SCALE GENOMIC DNA]</scope>
    <source>
        <strain evidence="4 5">Aroian</strain>
        <tissue evidence="4">Whole animal</tissue>
    </source>
</reference>
<keyword evidence="2" id="KW-0732">Signal</keyword>
<evidence type="ECO:0000313" key="4">
    <source>
        <dbReference type="EMBL" id="KAK6750096.1"/>
    </source>
</evidence>
<name>A0ABR1DHZ2_NECAM</name>
<organism evidence="4 5">
    <name type="scientific">Necator americanus</name>
    <name type="common">Human hookworm</name>
    <dbReference type="NCBI Taxonomy" id="51031"/>
    <lineage>
        <taxon>Eukaryota</taxon>
        <taxon>Metazoa</taxon>
        <taxon>Ecdysozoa</taxon>
        <taxon>Nematoda</taxon>
        <taxon>Chromadorea</taxon>
        <taxon>Rhabditida</taxon>
        <taxon>Rhabditina</taxon>
        <taxon>Rhabditomorpha</taxon>
        <taxon>Strongyloidea</taxon>
        <taxon>Ancylostomatidae</taxon>
        <taxon>Bunostominae</taxon>
        <taxon>Necator</taxon>
    </lineage>
</organism>
<keyword evidence="5" id="KW-1185">Reference proteome</keyword>
<dbReference type="Gene3D" id="1.10.10.1940">
    <property type="match status" value="1"/>
</dbReference>
<feature type="domain" description="ShKT" evidence="3">
    <location>
        <begin position="63"/>
        <end position="98"/>
    </location>
</feature>
<dbReference type="PANTHER" id="PTHR21724">
    <property type="entry name" value="SHKT DOMAIN-CONTAINING PROTEIN"/>
    <property type="match status" value="1"/>
</dbReference>
<dbReference type="EMBL" id="JAVFWL010000004">
    <property type="protein sequence ID" value="KAK6750096.1"/>
    <property type="molecule type" value="Genomic_DNA"/>
</dbReference>
<gene>
    <name evidence="4" type="primary">Necator_chrIV.g15514</name>
    <name evidence="4" type="ORF">RB195_002219</name>
</gene>
<sequence length="143" mass="16391">MLHEKMVSFFLLTILIGFPSALVSSDIEFPERTATIQADSTATTTSHAASTHALKTTKAHHVCEDNPLVNCKRFKAECYDPRYCEFLNKFCRRTCNRCEKCFDTYAECAELKKGGFCDSIFIPTELKKKFCKWTCDLCKDFKD</sequence>
<evidence type="ECO:0000259" key="3">
    <source>
        <dbReference type="PROSITE" id="PS51670"/>
    </source>
</evidence>
<accession>A0ABR1DHZ2</accession>
<comment type="caution">
    <text evidence="4">The sequence shown here is derived from an EMBL/GenBank/DDBJ whole genome shotgun (WGS) entry which is preliminary data.</text>
</comment>
<feature type="chain" id="PRO_5046301677" description="ShKT domain-containing protein" evidence="2">
    <location>
        <begin position="26"/>
        <end position="143"/>
    </location>
</feature>
<protein>
    <recommendedName>
        <fullName evidence="3">ShKT domain-containing protein</fullName>
    </recommendedName>
</protein>
<comment type="caution">
    <text evidence="1">Lacks conserved residue(s) required for the propagation of feature annotation.</text>
</comment>